<dbReference type="PANTHER" id="PTHR33164:SF43">
    <property type="entry name" value="HTH-TYPE TRANSCRIPTIONAL REPRESSOR YETL"/>
    <property type="match status" value="1"/>
</dbReference>
<dbReference type="SMART" id="SM00347">
    <property type="entry name" value="HTH_MARR"/>
    <property type="match status" value="1"/>
</dbReference>
<dbReference type="SUPFAM" id="SSF46785">
    <property type="entry name" value="Winged helix' DNA-binding domain"/>
    <property type="match status" value="1"/>
</dbReference>
<dbReference type="PROSITE" id="PS50995">
    <property type="entry name" value="HTH_MARR_2"/>
    <property type="match status" value="1"/>
</dbReference>
<evidence type="ECO:0000259" key="1">
    <source>
        <dbReference type="PROSITE" id="PS50995"/>
    </source>
</evidence>
<evidence type="ECO:0000313" key="3">
    <source>
        <dbReference type="Proteomes" id="UP000279600"/>
    </source>
</evidence>
<dbReference type="InterPro" id="IPR039422">
    <property type="entry name" value="MarR/SlyA-like"/>
</dbReference>
<dbReference type="GO" id="GO:0003700">
    <property type="term" value="F:DNA-binding transcription factor activity"/>
    <property type="evidence" value="ECO:0007669"/>
    <property type="project" value="InterPro"/>
</dbReference>
<sequence>MSNKVVDIPLSRKLITTLIKKGAGMTEAIASVLKEEKLTIQQFNVLRILRGRKGEPATLQDVSKNMLHANSNTTRVIDKLVDKKYVERVQCCDDRRQIQLTITKTGLSLLKRLDQKVDDKENALLDNMSLNDKKTLTDLLEKL</sequence>
<dbReference type="EMBL" id="CP034549">
    <property type="protein sequence ID" value="AZQ44587.1"/>
    <property type="molecule type" value="Genomic_DNA"/>
</dbReference>
<dbReference type="InterPro" id="IPR000835">
    <property type="entry name" value="HTH_MarR-typ"/>
</dbReference>
<dbReference type="KEGG" id="noj:EJ995_10150"/>
<keyword evidence="3" id="KW-1185">Reference proteome</keyword>
<protein>
    <submittedName>
        <fullName evidence="2">MarR family transcriptional regulator</fullName>
    </submittedName>
</protein>
<evidence type="ECO:0000313" key="2">
    <source>
        <dbReference type="EMBL" id="AZQ44587.1"/>
    </source>
</evidence>
<accession>A0A3S9MZJ9</accession>
<dbReference type="OrthoDB" id="763883at2"/>
<dbReference type="Gene3D" id="1.10.10.10">
    <property type="entry name" value="Winged helix-like DNA-binding domain superfamily/Winged helix DNA-binding domain"/>
    <property type="match status" value="1"/>
</dbReference>
<dbReference type="AlphaFoldDB" id="A0A3S9MZJ9"/>
<organism evidence="2 3">
    <name type="scientific">Nonlabens ponticola</name>
    <dbReference type="NCBI Taxonomy" id="2496866"/>
    <lineage>
        <taxon>Bacteria</taxon>
        <taxon>Pseudomonadati</taxon>
        <taxon>Bacteroidota</taxon>
        <taxon>Flavobacteriia</taxon>
        <taxon>Flavobacteriales</taxon>
        <taxon>Flavobacteriaceae</taxon>
        <taxon>Nonlabens</taxon>
    </lineage>
</organism>
<name>A0A3S9MZJ9_9FLAO</name>
<dbReference type="RefSeq" id="WP_126448170.1">
    <property type="nucleotide sequence ID" value="NZ_CP034549.1"/>
</dbReference>
<dbReference type="PANTHER" id="PTHR33164">
    <property type="entry name" value="TRANSCRIPTIONAL REGULATOR, MARR FAMILY"/>
    <property type="match status" value="1"/>
</dbReference>
<proteinExistence type="predicted"/>
<dbReference type="Proteomes" id="UP000279600">
    <property type="component" value="Chromosome"/>
</dbReference>
<dbReference type="InterPro" id="IPR036388">
    <property type="entry name" value="WH-like_DNA-bd_sf"/>
</dbReference>
<dbReference type="InterPro" id="IPR036390">
    <property type="entry name" value="WH_DNA-bd_sf"/>
</dbReference>
<reference evidence="2 3" key="1">
    <citation type="submission" date="2018-12" db="EMBL/GenBank/DDBJ databases">
        <title>Complete genome of Nonlabens sp. MJ115.</title>
        <authorList>
            <person name="Choi H.S."/>
            <person name="Jung J."/>
        </authorList>
    </citation>
    <scope>NUCLEOTIDE SEQUENCE [LARGE SCALE GENOMIC DNA]</scope>
    <source>
        <strain evidence="2 3">MJ115</strain>
    </source>
</reference>
<dbReference type="PRINTS" id="PR00598">
    <property type="entry name" value="HTHMARR"/>
</dbReference>
<dbReference type="Pfam" id="PF01047">
    <property type="entry name" value="MarR"/>
    <property type="match status" value="1"/>
</dbReference>
<feature type="domain" description="HTH marR-type" evidence="1">
    <location>
        <begin position="11"/>
        <end position="143"/>
    </location>
</feature>
<dbReference type="GO" id="GO:0006950">
    <property type="term" value="P:response to stress"/>
    <property type="evidence" value="ECO:0007669"/>
    <property type="project" value="TreeGrafter"/>
</dbReference>
<gene>
    <name evidence="2" type="ORF">EJ995_10150</name>
</gene>